<reference evidence="3 4" key="1">
    <citation type="submission" date="2017-05" db="EMBL/GenBank/DDBJ databases">
        <authorList>
            <person name="Song R."/>
            <person name="Chenine A.L."/>
            <person name="Ruprecht R.M."/>
        </authorList>
    </citation>
    <scope>NUCLEOTIDE SEQUENCE [LARGE SCALE GENOMIC DNA]</scope>
    <source>
        <strain evidence="3 4">DSM 26136</strain>
    </source>
</reference>
<dbReference type="Proteomes" id="UP000196138">
    <property type="component" value="Chromosome"/>
</dbReference>
<proteinExistence type="predicted"/>
<keyword evidence="2" id="KW-0812">Transmembrane</keyword>
<keyword evidence="2" id="KW-0472">Membrane</keyword>
<organism evidence="3 4">
    <name type="scientific">Comamonas serinivorans</name>
    <dbReference type="NCBI Taxonomy" id="1082851"/>
    <lineage>
        <taxon>Bacteria</taxon>
        <taxon>Pseudomonadati</taxon>
        <taxon>Pseudomonadota</taxon>
        <taxon>Betaproteobacteria</taxon>
        <taxon>Burkholderiales</taxon>
        <taxon>Comamonadaceae</taxon>
        <taxon>Comamonas</taxon>
    </lineage>
</organism>
<feature type="transmembrane region" description="Helical" evidence="2">
    <location>
        <begin position="77"/>
        <end position="98"/>
    </location>
</feature>
<dbReference type="AlphaFoldDB" id="A0A1Y0ER18"/>
<keyword evidence="2" id="KW-1133">Transmembrane helix</keyword>
<accession>A0A1Y0ER18</accession>
<feature type="transmembrane region" description="Helical" evidence="2">
    <location>
        <begin position="134"/>
        <end position="159"/>
    </location>
</feature>
<evidence type="ECO:0000256" key="1">
    <source>
        <dbReference type="SAM" id="MobiDB-lite"/>
    </source>
</evidence>
<sequence>MPPAEAVPRTPAALVADAPHVHADANANVDSHPAAEPVGMPDPARPSTADRLDALPRAVPALAPVAPGRHAFTRGAAWGHAWAVLGALALGAVLVAALADVLGVAAAVLPLALVLAVFARAYRQAGRSPGDGVLAGIGVQALIAIILVVEVAIWMALILA</sequence>
<evidence type="ECO:0000313" key="3">
    <source>
        <dbReference type="EMBL" id="ARU05841.1"/>
    </source>
</evidence>
<dbReference type="EMBL" id="CP021455">
    <property type="protein sequence ID" value="ARU05841.1"/>
    <property type="molecule type" value="Genomic_DNA"/>
</dbReference>
<name>A0A1Y0ER18_9BURK</name>
<keyword evidence="4" id="KW-1185">Reference proteome</keyword>
<dbReference type="KEGG" id="cser:CCO03_15160"/>
<gene>
    <name evidence="3" type="ORF">CCO03_15160</name>
</gene>
<protein>
    <submittedName>
        <fullName evidence="3">Uncharacterized protein</fullName>
    </submittedName>
</protein>
<feature type="transmembrane region" description="Helical" evidence="2">
    <location>
        <begin position="104"/>
        <end position="122"/>
    </location>
</feature>
<feature type="region of interest" description="Disordered" evidence="1">
    <location>
        <begin position="30"/>
        <end position="49"/>
    </location>
</feature>
<evidence type="ECO:0000313" key="4">
    <source>
        <dbReference type="Proteomes" id="UP000196138"/>
    </source>
</evidence>
<evidence type="ECO:0000256" key="2">
    <source>
        <dbReference type="SAM" id="Phobius"/>
    </source>
</evidence>